<comment type="cofactor">
    <cofactor evidence="1">
        <name>FAD</name>
        <dbReference type="ChEBI" id="CHEBI:57692"/>
    </cofactor>
</comment>
<name>D5P3X0_9MYCO</name>
<dbReference type="GO" id="GO:0008860">
    <property type="term" value="F:ferredoxin-NAD+ reductase activity"/>
    <property type="evidence" value="ECO:0007669"/>
    <property type="project" value="UniProtKB-EC"/>
</dbReference>
<evidence type="ECO:0000313" key="8">
    <source>
        <dbReference type="Proteomes" id="UP000003653"/>
    </source>
</evidence>
<proteinExistence type="predicted"/>
<dbReference type="PANTHER" id="PTHR43557">
    <property type="entry name" value="APOPTOSIS-INDUCING FACTOR 1"/>
    <property type="match status" value="1"/>
</dbReference>
<dbReference type="SUPFAM" id="SSF55424">
    <property type="entry name" value="FAD/NAD-linked reductases, dimerisation (C-terminal) domain"/>
    <property type="match status" value="1"/>
</dbReference>
<dbReference type="PANTHER" id="PTHR43557:SF2">
    <property type="entry name" value="RIESKE DOMAIN-CONTAINING PROTEIN-RELATED"/>
    <property type="match status" value="1"/>
</dbReference>
<organism evidence="7 8">
    <name type="scientific">Mycobacterium parascrofulaceum ATCC BAA-614</name>
    <dbReference type="NCBI Taxonomy" id="525368"/>
    <lineage>
        <taxon>Bacteria</taxon>
        <taxon>Bacillati</taxon>
        <taxon>Actinomycetota</taxon>
        <taxon>Actinomycetes</taxon>
        <taxon>Mycobacteriales</taxon>
        <taxon>Mycobacteriaceae</taxon>
        <taxon>Mycobacterium</taxon>
        <taxon>Mycobacterium simiae complex</taxon>
    </lineage>
</organism>
<dbReference type="EMBL" id="ADNV01000082">
    <property type="protein sequence ID" value="EFG79159.1"/>
    <property type="molecule type" value="Genomic_DNA"/>
</dbReference>
<sequence length="413" mass="43697">MTIMASSITIVIIGGGLAGAKAVEALRDRDFDGRITLFAEEERLPYERPPLSKEYLAGKKSLTDFTVHDSDWYDDHNVDLRLGSRVSAVNAGEHTVALPDGTTVRYDKLLLATGSSSRRPPIPGSDAESVHYLRTYEDAVALNSVLTEGSSLAVVGAGWIGLEVAAAARQRGVDVTVVESAKQPLVAALGETVGEVFAGLHRDHGVDLRLEAQVEEITTTGGKATGLKMRDGSAVAADAVLVAVGATPNVELAEQAGLAMGSGGVLVDTSLRTSDPDIYAVGDIAAAEHPLFGGRIRTEHWANALKQPAVAAAGMLGSPGEHDELPYFFTDQYDLGMEYVGHASGSERVVFRGDVAAREFVAFWLDPESRVLAGMNVNIWDVLDDVKALIRSGASVDPDRLADPETPLAELVG</sequence>
<dbReference type="Pfam" id="PF07992">
    <property type="entry name" value="Pyr_redox_2"/>
    <property type="match status" value="1"/>
</dbReference>
<comment type="caution">
    <text evidence="7">The sequence shown here is derived from an EMBL/GenBank/DDBJ whole genome shotgun (WGS) entry which is preliminary data.</text>
</comment>
<dbReference type="AlphaFoldDB" id="D5P3X0"/>
<dbReference type="InterPro" id="IPR023753">
    <property type="entry name" value="FAD/NAD-binding_dom"/>
</dbReference>
<dbReference type="InterPro" id="IPR016156">
    <property type="entry name" value="FAD/NAD-linked_Rdtase_dimer_sf"/>
</dbReference>
<reference evidence="7 8" key="1">
    <citation type="submission" date="2010-04" db="EMBL/GenBank/DDBJ databases">
        <authorList>
            <person name="Muzny D."/>
            <person name="Qin X."/>
            <person name="Deng J."/>
            <person name="Jiang H."/>
            <person name="Liu Y."/>
            <person name="Qu J."/>
            <person name="Song X.-Z."/>
            <person name="Zhang L."/>
            <person name="Thornton R."/>
            <person name="Coyle M."/>
            <person name="Francisco L."/>
            <person name="Jackson L."/>
            <person name="Javaid M."/>
            <person name="Korchina V."/>
            <person name="Kovar C."/>
            <person name="Mata R."/>
            <person name="Mathew T."/>
            <person name="Ngo R."/>
            <person name="Nguyen L."/>
            <person name="Nguyen N."/>
            <person name="Okwuonu G."/>
            <person name="Ongeri F."/>
            <person name="Pham C."/>
            <person name="Simmons D."/>
            <person name="Wilczek-Boney K."/>
            <person name="Hale W."/>
            <person name="Jakkamsetti A."/>
            <person name="Pham P."/>
            <person name="Ruth R."/>
            <person name="San Lucas F."/>
            <person name="Warren J."/>
            <person name="Zhang J."/>
            <person name="Zhao Z."/>
            <person name="Zhou C."/>
            <person name="Zhu D."/>
            <person name="Lee S."/>
            <person name="Bess C."/>
            <person name="Blankenburg K."/>
            <person name="Forbes L."/>
            <person name="Fu Q."/>
            <person name="Gubbala S."/>
            <person name="Hirani K."/>
            <person name="Jayaseelan J.C."/>
            <person name="Lara F."/>
            <person name="Munidasa M."/>
            <person name="Palculict T."/>
            <person name="Patil S."/>
            <person name="Pu L.-L."/>
            <person name="Saada N."/>
            <person name="Tang L."/>
            <person name="Weissenberger G."/>
            <person name="Zhu Y."/>
            <person name="Hemphill L."/>
            <person name="Shang Y."/>
            <person name="Youmans B."/>
            <person name="Ayvaz T."/>
            <person name="Ross M."/>
            <person name="Santibanez J."/>
            <person name="Aqrawi P."/>
            <person name="Gross S."/>
            <person name="Joshi V."/>
            <person name="Fowler G."/>
            <person name="Nazareth L."/>
            <person name="Reid J."/>
            <person name="Worley K."/>
            <person name="Petrosino J."/>
            <person name="Highlander S."/>
            <person name="Gibbs R."/>
        </authorList>
    </citation>
    <scope>NUCLEOTIDE SEQUENCE [LARGE SCALE GENOMIC DNA]</scope>
    <source>
        <strain evidence="7 8">ATCC BAA-614</strain>
    </source>
</reference>
<protein>
    <submittedName>
        <fullName evidence="7">Pyridine nucleotide-disulfide oxidoreductase</fullName>
        <ecNumber evidence="7">1.18.1.3</ecNumber>
    </submittedName>
</protein>
<dbReference type="GO" id="GO:0016651">
    <property type="term" value="F:oxidoreductase activity, acting on NAD(P)H"/>
    <property type="evidence" value="ECO:0007669"/>
    <property type="project" value="TreeGrafter"/>
</dbReference>
<evidence type="ECO:0000259" key="5">
    <source>
        <dbReference type="Pfam" id="PF07992"/>
    </source>
</evidence>
<feature type="domain" description="FAD/NAD(P)-binding" evidence="5">
    <location>
        <begin position="10"/>
        <end position="307"/>
    </location>
</feature>
<dbReference type="Gene3D" id="3.50.50.60">
    <property type="entry name" value="FAD/NAD(P)-binding domain"/>
    <property type="match status" value="2"/>
</dbReference>
<dbReference type="HOGENOM" id="CLU_003291_4_0_11"/>
<evidence type="ECO:0000256" key="2">
    <source>
        <dbReference type="ARBA" id="ARBA00022630"/>
    </source>
</evidence>
<accession>D5P3X0</accession>
<keyword evidence="3" id="KW-0274">FAD</keyword>
<gene>
    <name evidence="7" type="primary">bphG</name>
    <name evidence="7" type="ORF">HMPREF0591_0864</name>
</gene>
<evidence type="ECO:0000256" key="3">
    <source>
        <dbReference type="ARBA" id="ARBA00022827"/>
    </source>
</evidence>
<dbReference type="SUPFAM" id="SSF51905">
    <property type="entry name" value="FAD/NAD(P)-binding domain"/>
    <property type="match status" value="2"/>
</dbReference>
<keyword evidence="2" id="KW-0285">Flavoprotein</keyword>
<evidence type="ECO:0000256" key="1">
    <source>
        <dbReference type="ARBA" id="ARBA00001974"/>
    </source>
</evidence>
<dbReference type="PRINTS" id="PR00368">
    <property type="entry name" value="FADPNR"/>
</dbReference>
<dbReference type="GO" id="GO:0005737">
    <property type="term" value="C:cytoplasm"/>
    <property type="evidence" value="ECO:0007669"/>
    <property type="project" value="TreeGrafter"/>
</dbReference>
<evidence type="ECO:0000313" key="7">
    <source>
        <dbReference type="EMBL" id="EFG79159.1"/>
    </source>
</evidence>
<feature type="domain" description="Reductase C-terminal" evidence="6">
    <location>
        <begin position="327"/>
        <end position="411"/>
    </location>
</feature>
<dbReference type="InterPro" id="IPR050446">
    <property type="entry name" value="FAD-oxidoreductase/Apoptosis"/>
</dbReference>
<dbReference type="Gene3D" id="3.30.390.30">
    <property type="match status" value="1"/>
</dbReference>
<keyword evidence="8" id="KW-1185">Reference proteome</keyword>
<dbReference type="EC" id="1.18.1.3" evidence="7"/>
<keyword evidence="4 7" id="KW-0560">Oxidoreductase</keyword>
<evidence type="ECO:0000256" key="4">
    <source>
        <dbReference type="ARBA" id="ARBA00023002"/>
    </source>
</evidence>
<dbReference type="PRINTS" id="PR00411">
    <property type="entry name" value="PNDRDTASEI"/>
</dbReference>
<dbReference type="eggNOG" id="COG0446">
    <property type="taxonomic scope" value="Bacteria"/>
</dbReference>
<dbReference type="Proteomes" id="UP000003653">
    <property type="component" value="Unassembled WGS sequence"/>
</dbReference>
<dbReference type="InterPro" id="IPR036188">
    <property type="entry name" value="FAD/NAD-bd_sf"/>
</dbReference>
<evidence type="ECO:0000259" key="6">
    <source>
        <dbReference type="Pfam" id="PF14759"/>
    </source>
</evidence>
<dbReference type="Pfam" id="PF14759">
    <property type="entry name" value="Reductase_C"/>
    <property type="match status" value="1"/>
</dbReference>
<dbReference type="InterPro" id="IPR028202">
    <property type="entry name" value="Reductase_C"/>
</dbReference>